<dbReference type="GO" id="GO:0005762">
    <property type="term" value="C:mitochondrial large ribosomal subunit"/>
    <property type="evidence" value="ECO:0007669"/>
    <property type="project" value="InterPro"/>
</dbReference>
<dbReference type="PANTHER" id="PTHR28041:SF1">
    <property type="entry name" value="LARGE RIBOSOMAL SUBUNIT PROTEIN ML59"/>
    <property type="match status" value="1"/>
</dbReference>
<dbReference type="Pfam" id="PF18126">
    <property type="entry name" value="Mitoc_mL59"/>
    <property type="match status" value="1"/>
</dbReference>
<evidence type="ECO:0000313" key="4">
    <source>
        <dbReference type="EMBL" id="TIA88740.1"/>
    </source>
</evidence>
<dbReference type="InterPro" id="IPR037507">
    <property type="entry name" value="Ribosomal_mL59"/>
</dbReference>
<keyword evidence="1" id="KW-0175">Coiled coil</keyword>
<gene>
    <name evidence="4" type="ORF">E3P99_02420</name>
</gene>
<evidence type="ECO:0000256" key="2">
    <source>
        <dbReference type="SAM" id="MobiDB-lite"/>
    </source>
</evidence>
<dbReference type="InterPro" id="IPR040922">
    <property type="entry name" value="Ribosomal_mL59_dom"/>
</dbReference>
<evidence type="ECO:0000256" key="1">
    <source>
        <dbReference type="SAM" id="Coils"/>
    </source>
</evidence>
<dbReference type="Proteomes" id="UP000310189">
    <property type="component" value="Unassembled WGS sequence"/>
</dbReference>
<dbReference type="EMBL" id="SPNW01000034">
    <property type="protein sequence ID" value="TIA88740.1"/>
    <property type="molecule type" value="Genomic_DNA"/>
</dbReference>
<dbReference type="PANTHER" id="PTHR28041">
    <property type="entry name" value="54S RIBOSOMAL PROTEIN L25, MITOCHONDRIAL"/>
    <property type="match status" value="1"/>
</dbReference>
<feature type="compositionally biased region" description="Polar residues" evidence="2">
    <location>
        <begin position="33"/>
        <end position="43"/>
    </location>
</feature>
<dbReference type="GO" id="GO:0003735">
    <property type="term" value="F:structural constituent of ribosome"/>
    <property type="evidence" value="ECO:0007669"/>
    <property type="project" value="InterPro"/>
</dbReference>
<feature type="coiled-coil region" evidence="1">
    <location>
        <begin position="146"/>
        <end position="173"/>
    </location>
</feature>
<name>A0A4T0FKY6_9BASI</name>
<dbReference type="AlphaFoldDB" id="A0A4T0FKY6"/>
<keyword evidence="5" id="KW-1185">Reference proteome</keyword>
<comment type="caution">
    <text evidence="4">The sequence shown here is derived from an EMBL/GenBank/DDBJ whole genome shotgun (WGS) entry which is preliminary data.</text>
</comment>
<feature type="domain" description="Large ribosomal subunit protein mL59" evidence="3">
    <location>
        <begin position="29"/>
        <end position="165"/>
    </location>
</feature>
<accession>A0A4T0FKY6</accession>
<sequence length="180" mass="20846">MNINAIKSPILRSFLISESNYWSVAKKSAHLLPSSTTPEQAQNDAAALRPSPFQFRRSKETGKWHPPRYSRRQQADLVKAARAEGVMHLLPTSVKNSAEDVHLSSSEKPFNWQEKQQFPAQPRAPRAVAEKKFRGSLWERKQPARQAAIEDNMENMDQKIEFWKKEKEQRKHKFTPPLPF</sequence>
<protein>
    <recommendedName>
        <fullName evidence="3">Large ribosomal subunit protein mL59 domain-containing protein</fullName>
    </recommendedName>
</protein>
<proteinExistence type="predicted"/>
<dbReference type="OrthoDB" id="18529at2759"/>
<evidence type="ECO:0000259" key="3">
    <source>
        <dbReference type="Pfam" id="PF18126"/>
    </source>
</evidence>
<evidence type="ECO:0000313" key="5">
    <source>
        <dbReference type="Proteomes" id="UP000310189"/>
    </source>
</evidence>
<reference evidence="4 5" key="1">
    <citation type="submission" date="2019-03" db="EMBL/GenBank/DDBJ databases">
        <title>Sequencing 23 genomes of Wallemia ichthyophaga.</title>
        <authorList>
            <person name="Gostincar C."/>
        </authorList>
    </citation>
    <scope>NUCLEOTIDE SEQUENCE [LARGE SCALE GENOMIC DNA]</scope>
    <source>
        <strain evidence="4 5">EXF-5753</strain>
    </source>
</reference>
<feature type="region of interest" description="Disordered" evidence="2">
    <location>
        <begin position="33"/>
        <end position="71"/>
    </location>
</feature>
<organism evidence="4 5">
    <name type="scientific">Wallemia hederae</name>
    <dbReference type="NCBI Taxonomy" id="1540922"/>
    <lineage>
        <taxon>Eukaryota</taxon>
        <taxon>Fungi</taxon>
        <taxon>Dikarya</taxon>
        <taxon>Basidiomycota</taxon>
        <taxon>Wallemiomycotina</taxon>
        <taxon>Wallemiomycetes</taxon>
        <taxon>Wallemiales</taxon>
        <taxon>Wallemiaceae</taxon>
        <taxon>Wallemia</taxon>
    </lineage>
</organism>